<protein>
    <submittedName>
        <fullName evidence="2">Divergent polysaccharide deacetylase family protein</fullName>
    </submittedName>
</protein>
<dbReference type="Proteomes" id="UP000428330">
    <property type="component" value="Chromosome"/>
</dbReference>
<organism evidence="2 3">
    <name type="scientific">Roseovarius faecimaris</name>
    <dbReference type="NCBI Taxonomy" id="2494550"/>
    <lineage>
        <taxon>Bacteria</taxon>
        <taxon>Pseudomonadati</taxon>
        <taxon>Pseudomonadota</taxon>
        <taxon>Alphaproteobacteria</taxon>
        <taxon>Rhodobacterales</taxon>
        <taxon>Roseobacteraceae</taxon>
        <taxon>Roseovarius</taxon>
    </lineage>
</organism>
<evidence type="ECO:0000256" key="1">
    <source>
        <dbReference type="SAM" id="MobiDB-lite"/>
    </source>
</evidence>
<dbReference type="InterPro" id="IPR006837">
    <property type="entry name" value="Divergent_DAC"/>
</dbReference>
<feature type="compositionally biased region" description="Low complexity" evidence="1">
    <location>
        <begin position="199"/>
        <end position="241"/>
    </location>
</feature>
<feature type="compositionally biased region" description="Acidic residues" evidence="1">
    <location>
        <begin position="287"/>
        <end position="311"/>
    </location>
</feature>
<dbReference type="SUPFAM" id="SSF88713">
    <property type="entry name" value="Glycoside hydrolase/deacetylase"/>
    <property type="match status" value="1"/>
</dbReference>
<evidence type="ECO:0000313" key="3">
    <source>
        <dbReference type="Proteomes" id="UP000428330"/>
    </source>
</evidence>
<keyword evidence="3" id="KW-1185">Reference proteome</keyword>
<feature type="compositionally biased region" description="Low complexity" evidence="1">
    <location>
        <begin position="181"/>
        <end position="192"/>
    </location>
</feature>
<evidence type="ECO:0000313" key="2">
    <source>
        <dbReference type="EMBL" id="QGY00337.1"/>
    </source>
</evidence>
<feature type="compositionally biased region" description="Low complexity" evidence="1">
    <location>
        <begin position="120"/>
        <end position="129"/>
    </location>
</feature>
<gene>
    <name evidence="2" type="ORF">EI983_07335</name>
</gene>
<feature type="compositionally biased region" description="Acidic residues" evidence="1">
    <location>
        <begin position="158"/>
        <end position="173"/>
    </location>
</feature>
<sequence length="539" mass="54887">MIAGTLVSGLGLGTASVLTYERGAPAPQPGSVEVPAGSGFSQSLEDTTAALPSPEASPEAGAAPDVSAPEPDDLSALQDGDTETAAQPEAGQAESALAQPAEGAGGSGVEVETEAPVLPSPQAAAPEAPAGEDDLSISTDPAQPALSQAVEESSAFPEESEAPEPESEVEVDPQTDTAATEPESSENNAAPEPAEPEEPAASVAAQDSPATEPAAEPVTEPTQPETPEVAAAPATETAEAPSTEEPEALPAPVTEEAALAEPEAENSSTIGDLAPEVKTNRLPSVGDAEEAAQPEEAETAPESTEASEPEEDTRPPLERFAVPFDNPDNKPLMSIILLDDGTSPVGLEALQNFPYPLSFAVDAGWDGAEDAMVKYRAAGFEVLVLTDLPETAGAKDAEQAMQAIFAALPEVVAVMEGTGSGLQSSRAAAEQLAPILRSSGHGAVLFPKGLNTAQKLLAREGVPSAAVFRDFDAKGQNATVIRRFLDQAAFKAGQEEGGVVMVGRLRPDTVSALLLWGLQDRANSVALAPISALLGSTVQ</sequence>
<feature type="compositionally biased region" description="Low complexity" evidence="1">
    <location>
        <begin position="248"/>
        <end position="261"/>
    </location>
</feature>
<accession>A0A6I6IY17</accession>
<dbReference type="GO" id="GO:0005975">
    <property type="term" value="P:carbohydrate metabolic process"/>
    <property type="evidence" value="ECO:0007669"/>
    <property type="project" value="InterPro"/>
</dbReference>
<dbReference type="AlphaFoldDB" id="A0A6I6IY17"/>
<name>A0A6I6IY17_9RHOB</name>
<feature type="region of interest" description="Disordered" evidence="1">
    <location>
        <begin position="21"/>
        <end position="325"/>
    </location>
</feature>
<reference evidence="3" key="1">
    <citation type="submission" date="2018-12" db="EMBL/GenBank/DDBJ databases">
        <title>Complete genome sequence of Roseovarius sp. MME-070.</title>
        <authorList>
            <person name="Nam Y.-D."/>
            <person name="Kang J."/>
            <person name="Chung W.-H."/>
            <person name="Park Y.S."/>
        </authorList>
    </citation>
    <scope>NUCLEOTIDE SEQUENCE [LARGE SCALE GENOMIC DNA]</scope>
    <source>
        <strain evidence="3">MME-070</strain>
    </source>
</reference>
<dbReference type="Gene3D" id="3.20.20.370">
    <property type="entry name" value="Glycoside hydrolase/deacetylase"/>
    <property type="match status" value="1"/>
</dbReference>
<dbReference type="InterPro" id="IPR011330">
    <property type="entry name" value="Glyco_hydro/deAcase_b/a-brl"/>
</dbReference>
<feature type="compositionally biased region" description="Low complexity" evidence="1">
    <location>
        <begin position="49"/>
        <end position="64"/>
    </location>
</feature>
<dbReference type="Pfam" id="PF04748">
    <property type="entry name" value="Polysacc_deac_2"/>
    <property type="match status" value="1"/>
</dbReference>
<dbReference type="CDD" id="cd10936">
    <property type="entry name" value="CE4_DAC2"/>
    <property type="match status" value="1"/>
</dbReference>
<dbReference type="EMBL" id="CP034348">
    <property type="protein sequence ID" value="QGY00337.1"/>
    <property type="molecule type" value="Genomic_DNA"/>
</dbReference>
<dbReference type="OrthoDB" id="7658418at2"/>
<dbReference type="KEGG" id="rom:EI983_07335"/>
<proteinExistence type="predicted"/>